<evidence type="ECO:0000313" key="3">
    <source>
        <dbReference type="Proteomes" id="UP000826195"/>
    </source>
</evidence>
<proteinExistence type="predicted"/>
<evidence type="ECO:0000313" key="2">
    <source>
        <dbReference type="EMBL" id="KAH0563791.1"/>
    </source>
</evidence>
<comment type="caution">
    <text evidence="2">The sequence shown here is derived from an EMBL/GenBank/DDBJ whole genome shotgun (WGS) entry which is preliminary data.</text>
</comment>
<feature type="region of interest" description="Disordered" evidence="1">
    <location>
        <begin position="549"/>
        <end position="628"/>
    </location>
</feature>
<feature type="compositionally biased region" description="Acidic residues" evidence="1">
    <location>
        <begin position="569"/>
        <end position="589"/>
    </location>
</feature>
<dbReference type="AlphaFoldDB" id="A0AAV7ILH6"/>
<accession>A0AAV7ILH6</accession>
<organism evidence="2 3">
    <name type="scientific">Cotesia glomerata</name>
    <name type="common">Lepidopteran parasitic wasp</name>
    <name type="synonym">Apanteles glomeratus</name>
    <dbReference type="NCBI Taxonomy" id="32391"/>
    <lineage>
        <taxon>Eukaryota</taxon>
        <taxon>Metazoa</taxon>
        <taxon>Ecdysozoa</taxon>
        <taxon>Arthropoda</taxon>
        <taxon>Hexapoda</taxon>
        <taxon>Insecta</taxon>
        <taxon>Pterygota</taxon>
        <taxon>Neoptera</taxon>
        <taxon>Endopterygota</taxon>
        <taxon>Hymenoptera</taxon>
        <taxon>Apocrita</taxon>
        <taxon>Ichneumonoidea</taxon>
        <taxon>Braconidae</taxon>
        <taxon>Microgastrinae</taxon>
        <taxon>Cotesia</taxon>
    </lineage>
</organism>
<dbReference type="PANTHER" id="PTHR33480:SF5">
    <property type="entry name" value="SI:DKEY-51D8.9"/>
    <property type="match status" value="1"/>
</dbReference>
<sequence length="709" mass="81478">MYSLVEQANNSYDIVLANNVISLDDTDTCVVKYAGGKKFKGRFILTAMVKISKRNYNHSHTGNTLNSATTSTPVDKKLTPAIDINLSEIQVPNNNDNNNKQTNVHHVVSDLLSSTPKNKFCLSSNLESSVTNEMSRIAEKVTNVIGDKWLNNSNQSNSCISRDKISSAEILKSKKIQMSPNIDDSQNLTSPFKTLHENSINPDSDQISEQLTFEKNTEASSLIDNSQNDPDYSQDASFIGENINSSKNDKNCESLLTEVKSYFCPYCHSVQTKFARHLELKHKDNPAVQQFMSYDKKNKRRAQLIAIIRKEGRYLHNTNKEFNTGILMTARQRQRGKKLKKKASDYVCCAKCKDWYSKATIRMHFVKCDENHKKGEREILKKRQRKANFIHSRANDVLRRDIFPVFRDGILKETNAFDELLILYGNKLCNKHSHKGEYDMIRAELRYLAKHLIAAKKIDSSIKDYSSLIWPLLRKYAEECGAQFPERLRAIKLRRHVATCTAMIGLKDMDVDRLANFMGHHKEIHKNIYRVDVPVAEITLVGKLLKSAMSSRKNKNPEEKYESSSSSDDSNDEYDEDSENCILEPELEQSNEKKVSVKISRQLNKRQRTSTDERSKKKRKISSRTENVEELEKRKIIRNQWTDEENAAVVNEFGTLELLKKVPSVFKCQNVINNNPALKKRTVEQLRAHINNQLRKQERLKSSTKNLDE</sequence>
<evidence type="ECO:0000256" key="1">
    <source>
        <dbReference type="SAM" id="MobiDB-lite"/>
    </source>
</evidence>
<keyword evidence="3" id="KW-1185">Reference proteome</keyword>
<gene>
    <name evidence="2" type="ORF">KQX54_006515</name>
</gene>
<dbReference type="EMBL" id="JAHXZJ010000002">
    <property type="protein sequence ID" value="KAH0563791.1"/>
    <property type="molecule type" value="Genomic_DNA"/>
</dbReference>
<name>A0AAV7ILH6_COTGL</name>
<dbReference type="Proteomes" id="UP000826195">
    <property type="component" value="Unassembled WGS sequence"/>
</dbReference>
<dbReference type="PANTHER" id="PTHR33480">
    <property type="entry name" value="SET DOMAIN-CONTAINING PROTEIN-RELATED"/>
    <property type="match status" value="1"/>
</dbReference>
<protein>
    <submittedName>
        <fullName evidence="2">Uncharacterized protein</fullName>
    </submittedName>
</protein>
<reference evidence="2 3" key="1">
    <citation type="journal article" date="2021" name="J. Hered.">
        <title>A chromosome-level genome assembly of the parasitoid wasp, Cotesia glomerata (Hymenoptera: Braconidae).</title>
        <authorList>
            <person name="Pinto B.J."/>
            <person name="Weis J.J."/>
            <person name="Gamble T."/>
            <person name="Ode P.J."/>
            <person name="Paul R."/>
            <person name="Zaspel J.M."/>
        </authorList>
    </citation>
    <scope>NUCLEOTIDE SEQUENCE [LARGE SCALE GENOMIC DNA]</scope>
    <source>
        <strain evidence="2">CgM1</strain>
    </source>
</reference>